<keyword evidence="5" id="KW-0810">Translation regulation</keyword>
<accession>A0A9P4UB03</accession>
<dbReference type="GO" id="GO:0006417">
    <property type="term" value="P:regulation of translation"/>
    <property type="evidence" value="ECO:0007669"/>
    <property type="project" value="UniProtKB-KW"/>
</dbReference>
<dbReference type="InterPro" id="IPR016024">
    <property type="entry name" value="ARM-type_fold"/>
</dbReference>
<dbReference type="GO" id="GO:0000774">
    <property type="term" value="F:adenyl-nucleotide exchange factor activity"/>
    <property type="evidence" value="ECO:0007669"/>
    <property type="project" value="TreeGrafter"/>
</dbReference>
<evidence type="ECO:0000256" key="1">
    <source>
        <dbReference type="ARBA" id="ARBA00004496"/>
    </source>
</evidence>
<dbReference type="Proteomes" id="UP000799764">
    <property type="component" value="Unassembled WGS sequence"/>
</dbReference>
<reference evidence="9" key="1">
    <citation type="journal article" date="2020" name="Stud. Mycol.">
        <title>101 Dothideomycetes genomes: a test case for predicting lifestyles and emergence of pathogens.</title>
        <authorList>
            <person name="Haridas S."/>
            <person name="Albert R."/>
            <person name="Binder M."/>
            <person name="Bloem J."/>
            <person name="Labutti K."/>
            <person name="Salamov A."/>
            <person name="Andreopoulos B."/>
            <person name="Baker S."/>
            <person name="Barry K."/>
            <person name="Bills G."/>
            <person name="Bluhm B."/>
            <person name="Cannon C."/>
            <person name="Castanera R."/>
            <person name="Culley D."/>
            <person name="Daum C."/>
            <person name="Ezra D."/>
            <person name="Gonzalez J."/>
            <person name="Henrissat B."/>
            <person name="Kuo A."/>
            <person name="Liang C."/>
            <person name="Lipzen A."/>
            <person name="Lutzoni F."/>
            <person name="Magnuson J."/>
            <person name="Mondo S."/>
            <person name="Nolan M."/>
            <person name="Ohm R."/>
            <person name="Pangilinan J."/>
            <person name="Park H.-J."/>
            <person name="Ramirez L."/>
            <person name="Alfaro M."/>
            <person name="Sun H."/>
            <person name="Tritt A."/>
            <person name="Yoshinaga Y."/>
            <person name="Zwiers L.-H."/>
            <person name="Turgeon B."/>
            <person name="Goodwin S."/>
            <person name="Spatafora J."/>
            <person name="Crous P."/>
            <person name="Grigoriev I."/>
        </authorList>
    </citation>
    <scope>NUCLEOTIDE SEQUENCE</scope>
    <source>
        <strain evidence="9">CBS 690.94</strain>
    </source>
</reference>
<dbReference type="SUPFAM" id="SSF48371">
    <property type="entry name" value="ARM repeat"/>
    <property type="match status" value="1"/>
</dbReference>
<dbReference type="InterPro" id="IPR013918">
    <property type="entry name" value="Nucleotide_exch_fac_Fes1"/>
</dbReference>
<comment type="function">
    <text evidence="6">Functions as a nucleotide exchange factor (NEF) for Hsp70 chaperones which accelerates the release of ADP. Required for fully efficient Hsp70-mediated folding of proteins.</text>
</comment>
<keyword evidence="4" id="KW-0677">Repeat</keyword>
<dbReference type="PANTHER" id="PTHR19316">
    <property type="entry name" value="PROTEIN FOLDING REGULATOR"/>
    <property type="match status" value="1"/>
</dbReference>
<feature type="compositionally biased region" description="Polar residues" evidence="7">
    <location>
        <begin position="17"/>
        <end position="35"/>
    </location>
</feature>
<evidence type="ECO:0000256" key="3">
    <source>
        <dbReference type="ARBA" id="ARBA00022490"/>
    </source>
</evidence>
<feature type="domain" description="Nucleotide exchange factor Fes1" evidence="8">
    <location>
        <begin position="7"/>
        <end position="92"/>
    </location>
</feature>
<evidence type="ECO:0000256" key="6">
    <source>
        <dbReference type="ARBA" id="ARBA00024912"/>
    </source>
</evidence>
<evidence type="ECO:0000313" key="10">
    <source>
        <dbReference type="Proteomes" id="UP000799764"/>
    </source>
</evidence>
<dbReference type="OrthoDB" id="10250458at2759"/>
<dbReference type="PANTHER" id="PTHR19316:SF18">
    <property type="entry name" value="HSP70-BINDING PROTEIN 1"/>
    <property type="match status" value="1"/>
</dbReference>
<proteinExistence type="inferred from homology"/>
<feature type="region of interest" description="Disordered" evidence="7">
    <location>
        <begin position="1"/>
        <end position="35"/>
    </location>
</feature>
<gene>
    <name evidence="9" type="ORF">P171DRAFT_41054</name>
</gene>
<comment type="similarity">
    <text evidence="2">Belongs to the FES1 family.</text>
</comment>
<evidence type="ECO:0000259" key="8">
    <source>
        <dbReference type="Pfam" id="PF08609"/>
    </source>
</evidence>
<dbReference type="FunFam" id="1.25.10.10:FF:000434">
    <property type="entry name" value="Hsp70 nucleotide exchange factor fes1"/>
    <property type="match status" value="1"/>
</dbReference>
<dbReference type="EMBL" id="MU001502">
    <property type="protein sequence ID" value="KAF2443601.1"/>
    <property type="molecule type" value="Genomic_DNA"/>
</dbReference>
<dbReference type="Pfam" id="PF13646">
    <property type="entry name" value="HEAT_2"/>
    <property type="match status" value="1"/>
</dbReference>
<dbReference type="AlphaFoldDB" id="A0A9P4UB03"/>
<comment type="caution">
    <text evidence="9">The sequence shown here is derived from an EMBL/GenBank/DDBJ whole genome shotgun (WGS) entry which is preliminary data.</text>
</comment>
<evidence type="ECO:0000256" key="4">
    <source>
        <dbReference type="ARBA" id="ARBA00022737"/>
    </source>
</evidence>
<dbReference type="Gene3D" id="1.25.10.10">
    <property type="entry name" value="Leucine-rich Repeat Variant"/>
    <property type="match status" value="1"/>
</dbReference>
<dbReference type="Pfam" id="PF08609">
    <property type="entry name" value="Fes1"/>
    <property type="match status" value="1"/>
</dbReference>
<dbReference type="InterPro" id="IPR011989">
    <property type="entry name" value="ARM-like"/>
</dbReference>
<evidence type="ECO:0000256" key="2">
    <source>
        <dbReference type="ARBA" id="ARBA00011045"/>
    </source>
</evidence>
<evidence type="ECO:0000256" key="7">
    <source>
        <dbReference type="SAM" id="MobiDB-lite"/>
    </source>
</evidence>
<keyword evidence="3" id="KW-0963">Cytoplasm</keyword>
<dbReference type="GO" id="GO:0005783">
    <property type="term" value="C:endoplasmic reticulum"/>
    <property type="evidence" value="ECO:0007669"/>
    <property type="project" value="TreeGrafter"/>
</dbReference>
<sequence>MSNPKFNDLLKWGIENSEASRNDPNAPKNPNTQLDPQTLQEILSGMSGPSDAEMMKYKMDVIQHPDATLEQKVIAFEDFEMMIQGIDNANNIESLKLWAPLIEQLGHEEAELRKYAAWCAGTAVENNVKAQERLLLLGALPTLVKLATEDTNEAVRKKAVRALSCATRNYQPALDAVVDSVPSTFKPEKELDAGDMDSVDILIDKLRADATRAR</sequence>
<name>A0A9P4UB03_9PLEO</name>
<evidence type="ECO:0000313" key="9">
    <source>
        <dbReference type="EMBL" id="KAF2443601.1"/>
    </source>
</evidence>
<dbReference type="InterPro" id="IPR050693">
    <property type="entry name" value="Hsp70_NEF-Inhibitors"/>
</dbReference>
<keyword evidence="10" id="KW-1185">Reference proteome</keyword>
<evidence type="ECO:0000256" key="5">
    <source>
        <dbReference type="ARBA" id="ARBA00022845"/>
    </source>
</evidence>
<protein>
    <submittedName>
        <fullName evidence="9">Fes1-domain-containing protein</fullName>
    </submittedName>
</protein>
<organism evidence="9 10">
    <name type="scientific">Karstenula rhodostoma CBS 690.94</name>
    <dbReference type="NCBI Taxonomy" id="1392251"/>
    <lineage>
        <taxon>Eukaryota</taxon>
        <taxon>Fungi</taxon>
        <taxon>Dikarya</taxon>
        <taxon>Ascomycota</taxon>
        <taxon>Pezizomycotina</taxon>
        <taxon>Dothideomycetes</taxon>
        <taxon>Pleosporomycetidae</taxon>
        <taxon>Pleosporales</taxon>
        <taxon>Massarineae</taxon>
        <taxon>Didymosphaeriaceae</taxon>
        <taxon>Karstenula</taxon>
    </lineage>
</organism>
<comment type="subcellular location">
    <subcellularLocation>
        <location evidence="1">Cytoplasm</location>
    </subcellularLocation>
</comment>